<sequence length="57" mass="6550">MVLHFMSRGEIAEYLGVSLATVKGYVDFPEPDVTVGRNQGWARETVDKWLQGRRRAR</sequence>
<dbReference type="SUPFAM" id="SSF46955">
    <property type="entry name" value="Putative DNA-binding domain"/>
    <property type="match status" value="1"/>
</dbReference>
<proteinExistence type="predicted"/>
<accession>A0A6S6P1P1</accession>
<gene>
    <name evidence="1" type="ORF">NIIDNTM18_16670</name>
</gene>
<reference evidence="1 2" key="1">
    <citation type="submission" date="2020-07" db="EMBL/GenBank/DDBJ databases">
        <title>Complete genome sequence of Mycolicibacterium litorale like strain isolated from cardiac implantable electronic device infection.</title>
        <authorList>
            <person name="Fukano H."/>
            <person name="Miyama H."/>
            <person name="Hoshino Y."/>
        </authorList>
    </citation>
    <scope>NUCLEOTIDE SEQUENCE [LARGE SCALE GENOMIC DNA]</scope>
    <source>
        <strain evidence="1 2">NIIDNTM18</strain>
    </source>
</reference>
<dbReference type="AlphaFoldDB" id="A0A6S6P1P1"/>
<dbReference type="RefSeq" id="WP_232100565.1">
    <property type="nucleotide sequence ID" value="NZ_AP023287.1"/>
</dbReference>
<evidence type="ECO:0000313" key="2">
    <source>
        <dbReference type="Proteomes" id="UP000515734"/>
    </source>
</evidence>
<dbReference type="Proteomes" id="UP000515734">
    <property type="component" value="Chromosome"/>
</dbReference>
<dbReference type="EMBL" id="AP023287">
    <property type="protein sequence ID" value="BCI52389.1"/>
    <property type="molecule type" value="Genomic_DNA"/>
</dbReference>
<organism evidence="1 2">
    <name type="scientific">Mycolicibacterium litorale</name>
    <dbReference type="NCBI Taxonomy" id="758802"/>
    <lineage>
        <taxon>Bacteria</taxon>
        <taxon>Bacillati</taxon>
        <taxon>Actinomycetota</taxon>
        <taxon>Actinomycetes</taxon>
        <taxon>Mycobacteriales</taxon>
        <taxon>Mycobacteriaceae</taxon>
        <taxon>Mycolicibacterium</taxon>
    </lineage>
</organism>
<protein>
    <submittedName>
        <fullName evidence="1">Uncharacterized protein</fullName>
    </submittedName>
</protein>
<name>A0A6S6P1P1_9MYCO</name>
<dbReference type="InterPro" id="IPR009061">
    <property type="entry name" value="DNA-bd_dom_put_sf"/>
</dbReference>
<evidence type="ECO:0000313" key="1">
    <source>
        <dbReference type="EMBL" id="BCI52389.1"/>
    </source>
</evidence>